<organism evidence="7 8">
    <name type="scientific">Absidia repens</name>
    <dbReference type="NCBI Taxonomy" id="90262"/>
    <lineage>
        <taxon>Eukaryota</taxon>
        <taxon>Fungi</taxon>
        <taxon>Fungi incertae sedis</taxon>
        <taxon>Mucoromycota</taxon>
        <taxon>Mucoromycotina</taxon>
        <taxon>Mucoromycetes</taxon>
        <taxon>Mucorales</taxon>
        <taxon>Cunninghamellaceae</taxon>
        <taxon>Absidia</taxon>
    </lineage>
</organism>
<dbReference type="Gene3D" id="2.120.10.80">
    <property type="entry name" value="Kelch-type beta propeller"/>
    <property type="match status" value="2"/>
</dbReference>
<evidence type="ECO:0000313" key="8">
    <source>
        <dbReference type="Proteomes" id="UP000193560"/>
    </source>
</evidence>
<evidence type="ECO:0000256" key="1">
    <source>
        <dbReference type="ARBA" id="ARBA00022441"/>
    </source>
</evidence>
<sequence length="1236" mass="134769">MPCLWIVTTTFLLIALRLVHTTAQLVSPGVIQTDVPWKAGHAAVFQDPYVILYGGTTDLTGNNANAQGTKSVWIWNSQNATWYDGRALSNNPGFSSQVFFQAVTLPSTGQSLALASNTTGGGSLLQKLDSTVWTWNSPTSTNPPAPASGYTMVVLNNTIYTYGGVSVDVNGNRMSGAVLNSLYYLDANSFLWSSGSNGPAVTDHSTCYIPSCNCLVTFGGTQTGNVAQPSRSVYIFDLGTRSWNLQVNPGSVSGAIPGPRRLHTATCLQDRMVVYGGGTSTPFDSDVWVLDASQYPQLTWRRQEMANSSLGPGSRMGHSAVLDNNRKRIYIFGGWTGSGTNDSNMYILDIEKSAWSSISPTGIPPTSSASPSPSSSSTNKTDVDSPFPLGAVIGGAVGGVAGLALIALIGFCFIRRRRGKQQQKQLQMEKAGLEKDTDSEGQNQDEYYWRYGNTTNGDGYQIDDRTHSFSNPTYSDANLTTSNDRKRVSKAWTSKTGTTSTRDSYRRSDNGDIQSSVMEMISSPSDSHPDISAYINVRGSRHSLSTNQILSANDLDTPGQIPNEYLLQKPNEFSIPASHFAAYNNSSVPIGHYASSTCPSTTTTDGAPLSSSMEVLRSIKTNGSHVPGSRSVKVTHAYTPEGNNINNSHRSNNAHEDDEDENSLSTGDDNTTAPPIQYIPGASKQFSIATTVTNSAPSQIQSNTAVTLTHHQYPSSSVPVAEPVLPQHVDDITNNTGARVSIHSFRPISHHYQQRQQQQDDDIYDSVSPLDRLATLGQANSILHEERTTDYFPNSLNDDKAMPSQLHAMNAAIPSPATTPTPIYRTNPRDTPPSSSTLTNTANDLSNSTTGRNNIDSRSTNNSNGTNDSYKKNNRQISVAGMLPRRYKVDRSKPFVIGPANSILFAWKTTENGQDQCTQSNVVIKSFGRREAWERECRTLIKLKSSHVITLLEVLTIQDERHPSTPDGPPALITPQSLDLVSEQHQQLGSSTSHSIHPSTSSSGLDQDGDDDLVKYVTVMERLDETLSSVIRRARTLSADSSKPHHTNWSETLSASIARDIIECLIWCHEKGIAFCDLKPSNIMHNVDEPWKLIDFEASRTIGEECVGVITPRYCPPEVARATTYGLEGANGVVATASVDLWALGCVLYELETKRPLFSSSMKDETILHFVSHPSSSTPILNNGLRWNDQKELEIPQFDRQIKNANTRQLIKTLLSRDPAKRGSASQLLLTHPYFN</sequence>
<dbReference type="Proteomes" id="UP000193560">
    <property type="component" value="Unassembled WGS sequence"/>
</dbReference>
<feature type="signal peptide" evidence="5">
    <location>
        <begin position="1"/>
        <end position="23"/>
    </location>
</feature>
<comment type="caution">
    <text evidence="7">The sequence shown here is derived from an EMBL/GenBank/DDBJ whole genome shotgun (WGS) entry which is preliminary data.</text>
</comment>
<feature type="compositionally biased region" description="Polar residues" evidence="3">
    <location>
        <begin position="663"/>
        <end position="674"/>
    </location>
</feature>
<feature type="compositionally biased region" description="Low complexity" evidence="3">
    <location>
        <begin position="359"/>
        <end position="378"/>
    </location>
</feature>
<evidence type="ECO:0000256" key="5">
    <source>
        <dbReference type="SAM" id="SignalP"/>
    </source>
</evidence>
<keyword evidence="1" id="KW-0880">Kelch repeat</keyword>
<dbReference type="AlphaFoldDB" id="A0A1X2HX60"/>
<keyword evidence="4" id="KW-0472">Membrane</keyword>
<dbReference type="GO" id="GO:0005524">
    <property type="term" value="F:ATP binding"/>
    <property type="evidence" value="ECO:0007669"/>
    <property type="project" value="InterPro"/>
</dbReference>
<evidence type="ECO:0000256" key="3">
    <source>
        <dbReference type="SAM" id="MobiDB-lite"/>
    </source>
</evidence>
<dbReference type="SMART" id="SM00220">
    <property type="entry name" value="S_TKc"/>
    <property type="match status" value="1"/>
</dbReference>
<dbReference type="InterPro" id="IPR000719">
    <property type="entry name" value="Prot_kinase_dom"/>
</dbReference>
<dbReference type="Pfam" id="PF24681">
    <property type="entry name" value="Kelch_KLHDC2_KLHL20_DRC7"/>
    <property type="match status" value="1"/>
</dbReference>
<keyword evidence="2" id="KW-0677">Repeat</keyword>
<dbReference type="Gene3D" id="1.10.510.10">
    <property type="entry name" value="Transferase(Phosphotransferase) domain 1"/>
    <property type="match status" value="1"/>
</dbReference>
<evidence type="ECO:0000256" key="2">
    <source>
        <dbReference type="ARBA" id="ARBA00022737"/>
    </source>
</evidence>
<gene>
    <name evidence="7" type="ORF">BCR42DRAFT_497051</name>
</gene>
<keyword evidence="8" id="KW-1185">Reference proteome</keyword>
<feature type="compositionally biased region" description="Low complexity" evidence="3">
    <location>
        <begin position="812"/>
        <end position="823"/>
    </location>
</feature>
<feature type="region of interest" description="Disordered" evidence="3">
    <location>
        <begin position="473"/>
        <end position="513"/>
    </location>
</feature>
<feature type="transmembrane region" description="Helical" evidence="4">
    <location>
        <begin position="387"/>
        <end position="414"/>
    </location>
</feature>
<keyword evidence="4" id="KW-1133">Transmembrane helix</keyword>
<dbReference type="InterPro" id="IPR015915">
    <property type="entry name" value="Kelch-typ_b-propeller"/>
</dbReference>
<proteinExistence type="predicted"/>
<dbReference type="PANTHER" id="PTHR46093:SF18">
    <property type="entry name" value="FIBRONECTIN TYPE-III DOMAIN-CONTAINING PROTEIN"/>
    <property type="match status" value="1"/>
</dbReference>
<evidence type="ECO:0000313" key="7">
    <source>
        <dbReference type="EMBL" id="ORZ04364.1"/>
    </source>
</evidence>
<evidence type="ECO:0000259" key="6">
    <source>
        <dbReference type="PROSITE" id="PS50011"/>
    </source>
</evidence>
<dbReference type="EMBL" id="MCGE01000051">
    <property type="protein sequence ID" value="ORZ04364.1"/>
    <property type="molecule type" value="Genomic_DNA"/>
</dbReference>
<dbReference type="GO" id="GO:0004672">
    <property type="term" value="F:protein kinase activity"/>
    <property type="evidence" value="ECO:0007669"/>
    <property type="project" value="InterPro"/>
</dbReference>
<keyword evidence="4" id="KW-0812">Transmembrane</keyword>
<feature type="chain" id="PRO_5010888412" description="Protein kinase domain-containing protein" evidence="5">
    <location>
        <begin position="24"/>
        <end position="1236"/>
    </location>
</feature>
<protein>
    <recommendedName>
        <fullName evidence="6">Protein kinase domain-containing protein</fullName>
    </recommendedName>
</protein>
<feature type="domain" description="Protein kinase" evidence="6">
    <location>
        <begin position="872"/>
        <end position="1235"/>
    </location>
</feature>
<evidence type="ECO:0000256" key="4">
    <source>
        <dbReference type="SAM" id="Phobius"/>
    </source>
</evidence>
<name>A0A1X2HX60_9FUNG</name>
<feature type="compositionally biased region" description="Polar residues" evidence="3">
    <location>
        <begin position="832"/>
        <end position="868"/>
    </location>
</feature>
<feature type="region of interest" description="Disordered" evidence="3">
    <location>
        <begin position="983"/>
        <end position="1009"/>
    </location>
</feature>
<dbReference type="PROSITE" id="PS50011">
    <property type="entry name" value="PROTEIN_KINASE_DOM"/>
    <property type="match status" value="1"/>
</dbReference>
<reference evidence="7 8" key="1">
    <citation type="submission" date="2016-07" db="EMBL/GenBank/DDBJ databases">
        <title>Pervasive Adenine N6-methylation of Active Genes in Fungi.</title>
        <authorList>
            <consortium name="DOE Joint Genome Institute"/>
            <person name="Mondo S.J."/>
            <person name="Dannebaum R.O."/>
            <person name="Kuo R.C."/>
            <person name="Labutti K."/>
            <person name="Haridas S."/>
            <person name="Kuo A."/>
            <person name="Salamov A."/>
            <person name="Ahrendt S.R."/>
            <person name="Lipzen A."/>
            <person name="Sullivan W."/>
            <person name="Andreopoulos W.B."/>
            <person name="Clum A."/>
            <person name="Lindquist E."/>
            <person name="Daum C."/>
            <person name="Ramamoorthy G.K."/>
            <person name="Gryganskyi A."/>
            <person name="Culley D."/>
            <person name="Magnuson J.K."/>
            <person name="James T.Y."/>
            <person name="O'Malley M.A."/>
            <person name="Stajich J.E."/>
            <person name="Spatafora J.W."/>
            <person name="Visel A."/>
            <person name="Grigoriev I.V."/>
        </authorList>
    </citation>
    <scope>NUCLEOTIDE SEQUENCE [LARGE SCALE GENOMIC DNA]</scope>
    <source>
        <strain evidence="7 8">NRRL 1336</strain>
    </source>
</reference>
<feature type="compositionally biased region" description="Low complexity" evidence="3">
    <location>
        <begin position="990"/>
        <end position="1006"/>
    </location>
</feature>
<feature type="region of interest" description="Disordered" evidence="3">
    <location>
        <begin position="359"/>
        <end position="382"/>
    </location>
</feature>
<dbReference type="Pfam" id="PF00069">
    <property type="entry name" value="Pkinase"/>
    <property type="match status" value="1"/>
</dbReference>
<feature type="compositionally biased region" description="Polar residues" evidence="3">
    <location>
        <begin position="473"/>
        <end position="482"/>
    </location>
</feature>
<feature type="region of interest" description="Disordered" evidence="3">
    <location>
        <begin position="638"/>
        <end position="677"/>
    </location>
</feature>
<feature type="compositionally biased region" description="Polar residues" evidence="3">
    <location>
        <begin position="491"/>
        <end position="502"/>
    </location>
</feature>
<dbReference type="InterPro" id="IPR011009">
    <property type="entry name" value="Kinase-like_dom_sf"/>
</dbReference>
<dbReference type="SUPFAM" id="SSF56112">
    <property type="entry name" value="Protein kinase-like (PK-like)"/>
    <property type="match status" value="1"/>
</dbReference>
<dbReference type="STRING" id="90262.A0A1X2HX60"/>
<dbReference type="SUPFAM" id="SSF117281">
    <property type="entry name" value="Kelch motif"/>
    <property type="match status" value="1"/>
</dbReference>
<dbReference type="PANTHER" id="PTHR46093">
    <property type="entry name" value="ACYL-COA-BINDING DOMAIN-CONTAINING PROTEIN 5"/>
    <property type="match status" value="1"/>
</dbReference>
<accession>A0A1X2HX60</accession>
<keyword evidence="5" id="KW-0732">Signal</keyword>
<dbReference type="OrthoDB" id="45365at2759"/>
<feature type="region of interest" description="Disordered" evidence="3">
    <location>
        <begin position="812"/>
        <end position="877"/>
    </location>
</feature>